<reference evidence="1" key="1">
    <citation type="journal article" date="2010" name="BMC Genomics">
        <title>Genomes of three tomato pathogens within the Ralstonia solanacearum species complex reveal significant evolutionary divergence.</title>
        <authorList>
            <person name="Remenant B."/>
            <person name="Coupat-Goutaland B."/>
            <person name="Guidot A."/>
            <person name="Cellier G."/>
            <person name="Wicker E."/>
            <person name="Allen C."/>
            <person name="Fegan M."/>
            <person name="Pruvost O."/>
            <person name="Elbaz M."/>
            <person name="Calteau A."/>
            <person name="Salvignol G."/>
            <person name="Mornico D."/>
            <person name="Mangenot S."/>
            <person name="Barbe V."/>
            <person name="Medigue C."/>
            <person name="Prior P."/>
        </authorList>
    </citation>
    <scope>NUCLEOTIDE SEQUENCE [LARGE SCALE GENOMIC DNA]</scope>
    <source>
        <strain evidence="1">CFBP2957</strain>
        <plasmid evidence="1">RCFBPv3_mp</plasmid>
    </source>
</reference>
<organism evidence="1">
    <name type="scientific">Ralstonia solanacearum CFBP2957</name>
    <dbReference type="NCBI Taxonomy" id="859656"/>
    <lineage>
        <taxon>Bacteria</taxon>
        <taxon>Pseudomonadati</taxon>
        <taxon>Pseudomonadota</taxon>
        <taxon>Betaproteobacteria</taxon>
        <taxon>Burkholderiales</taxon>
        <taxon>Burkholderiaceae</taxon>
        <taxon>Ralstonia</taxon>
        <taxon>Ralstonia solanacearum species complex</taxon>
    </lineage>
</organism>
<geneLocation type="plasmid" evidence="1">
    <name>RCFBPv3_mp</name>
</geneLocation>
<keyword evidence="1" id="KW-0614">Plasmid</keyword>
<reference evidence="1" key="2">
    <citation type="submission" date="2010-02" db="EMBL/GenBank/DDBJ databases">
        <authorList>
            <person name="Genoscope - CEA"/>
        </authorList>
    </citation>
    <scope>NUCLEOTIDE SEQUENCE</scope>
    <source>
        <strain evidence="1">CFBP2957</strain>
        <plasmid evidence="1">RCFBPv3_mp</plasmid>
    </source>
</reference>
<evidence type="ECO:0008006" key="2">
    <source>
        <dbReference type="Google" id="ProtNLM"/>
    </source>
</evidence>
<accession>D8P266</accession>
<name>D8P266_RALSL</name>
<sequence>MIEAIPPIRGKRGRPLFKPAIVQGDLGYYHDKCHRQPHAAVFFLTICLRMRTSTP</sequence>
<gene>
    <name evidence="1" type="ORF">RCFBP_mp10212</name>
</gene>
<proteinExistence type="predicted"/>
<evidence type="ECO:0000313" key="1">
    <source>
        <dbReference type="EMBL" id="CBJ53002.1"/>
    </source>
</evidence>
<dbReference type="AlphaFoldDB" id="D8P266"/>
<protein>
    <recommendedName>
        <fullName evidence="2">Transposase</fullName>
    </recommendedName>
</protein>
<dbReference type="EMBL" id="FP885907">
    <property type="protein sequence ID" value="CBJ53002.1"/>
    <property type="molecule type" value="Genomic_DNA"/>
</dbReference>